<feature type="region of interest" description="Disordered" evidence="2">
    <location>
        <begin position="216"/>
        <end position="241"/>
    </location>
</feature>
<sequence length="404" mass="47539">MAKYRQIYTEFWNDGFILDLTPEEKYFYLYLMTNQKTSQCGVFELPKRIIETETGYNRDTVDKLLKRFTEHGKIQYCNETKEIMILNWVKYNQPNNTNAIKCVNKELKNIKNKRFINAFYLQCKKQNLDVVSIFEGTEDEANKVDAEYYEECQVDDGEFEDICDEDYESEENQQVEDLKGSFERGLVGACKGLPSNKVISNKEEIISNKQKIKNKKHKIKNNKQKVKSNSNKSNKEKQRCDYEIENKEHEEAKYSEAKHSDCEETKDTTITATSTAASKAEFKDIISVFENNIHPMVPMEYEKIIDWSSKFSCDVIIMAIEEAVSNNVRNMRYIERILHAWLSNGITTIEEIKSCKREWENRKKFNSKNSFVDQWNYSGQRNYDYDELEKKLLGLDSTEDEECG</sequence>
<reference evidence="4" key="1">
    <citation type="submission" date="2022-12" db="EMBL/GenBank/DDBJ databases">
        <title>Clostridium sp. nov., isolated from industrial wastewater.</title>
        <authorList>
            <person name="Jiayan W."/>
        </authorList>
    </citation>
    <scope>NUCLEOTIDE SEQUENCE</scope>
    <source>
        <strain evidence="4">ZC22-4</strain>
    </source>
</reference>
<dbReference type="EMBL" id="JAPQFJ010000006">
    <property type="protein sequence ID" value="MCY6958415.1"/>
    <property type="molecule type" value="Genomic_DNA"/>
</dbReference>
<organism evidence="4 5">
    <name type="scientific">Clostridium brassicae</name>
    <dbReference type="NCBI Taxonomy" id="2999072"/>
    <lineage>
        <taxon>Bacteria</taxon>
        <taxon>Bacillati</taxon>
        <taxon>Bacillota</taxon>
        <taxon>Clostridia</taxon>
        <taxon>Eubacteriales</taxon>
        <taxon>Clostridiaceae</taxon>
        <taxon>Clostridium</taxon>
    </lineage>
</organism>
<accession>A0ABT4D818</accession>
<dbReference type="Pfam" id="PF07261">
    <property type="entry name" value="DnaB_2"/>
    <property type="match status" value="1"/>
</dbReference>
<feature type="domain" description="DnaB/C C-terminal" evidence="3">
    <location>
        <begin position="287"/>
        <end position="353"/>
    </location>
</feature>
<keyword evidence="5" id="KW-1185">Reference proteome</keyword>
<dbReference type="InterPro" id="IPR053162">
    <property type="entry name" value="DnaD"/>
</dbReference>
<evidence type="ECO:0000256" key="2">
    <source>
        <dbReference type="SAM" id="MobiDB-lite"/>
    </source>
</evidence>
<comment type="caution">
    <text evidence="4">The sequence shown here is derived from an EMBL/GenBank/DDBJ whole genome shotgun (WGS) entry which is preliminary data.</text>
</comment>
<dbReference type="InterPro" id="IPR006343">
    <property type="entry name" value="DnaB/C_C"/>
</dbReference>
<evidence type="ECO:0000313" key="5">
    <source>
        <dbReference type="Proteomes" id="UP001144612"/>
    </source>
</evidence>
<dbReference type="Proteomes" id="UP001144612">
    <property type="component" value="Unassembled WGS sequence"/>
</dbReference>
<name>A0ABT4D818_9CLOT</name>
<comment type="similarity">
    <text evidence="1">Belongs to the DnaB/DnaD family.</text>
</comment>
<dbReference type="NCBIfam" id="TIGR01446">
    <property type="entry name" value="DnaD_dom"/>
    <property type="match status" value="1"/>
</dbReference>
<gene>
    <name evidence="4" type="ORF">OW729_07345</name>
</gene>
<protein>
    <submittedName>
        <fullName evidence="4">DnaD domain protein</fullName>
    </submittedName>
</protein>
<dbReference type="SUPFAM" id="SSF158499">
    <property type="entry name" value="DnaD domain-like"/>
    <property type="match status" value="1"/>
</dbReference>
<evidence type="ECO:0000259" key="3">
    <source>
        <dbReference type="Pfam" id="PF07261"/>
    </source>
</evidence>
<dbReference type="PANTHER" id="PTHR37293:SF5">
    <property type="entry name" value="DNA REPLICATION PROTEIN"/>
    <property type="match status" value="1"/>
</dbReference>
<proteinExistence type="inferred from homology"/>
<dbReference type="Gene3D" id="1.10.10.630">
    <property type="entry name" value="DnaD domain-like"/>
    <property type="match status" value="1"/>
</dbReference>
<evidence type="ECO:0000313" key="4">
    <source>
        <dbReference type="EMBL" id="MCY6958415.1"/>
    </source>
</evidence>
<dbReference type="RefSeq" id="WP_268060832.1">
    <property type="nucleotide sequence ID" value="NZ_JAPQFJ010000006.1"/>
</dbReference>
<feature type="compositionally biased region" description="Basic residues" evidence="2">
    <location>
        <begin position="216"/>
        <end position="226"/>
    </location>
</feature>
<dbReference type="PANTHER" id="PTHR37293">
    <property type="entry name" value="PHAGE REPLICATION PROTEIN-RELATED"/>
    <property type="match status" value="1"/>
</dbReference>
<dbReference type="InterPro" id="IPR034829">
    <property type="entry name" value="DnaD-like_sf"/>
</dbReference>
<evidence type="ECO:0000256" key="1">
    <source>
        <dbReference type="ARBA" id="ARBA00093462"/>
    </source>
</evidence>